<dbReference type="GeneID" id="91006003"/>
<evidence type="ECO:0000256" key="1">
    <source>
        <dbReference type="SAM" id="MobiDB-lite"/>
    </source>
</evidence>
<protein>
    <submittedName>
        <fullName evidence="3">RimJ/RimL family protein N-acetyltransferase</fullName>
    </submittedName>
</protein>
<dbReference type="SUPFAM" id="SSF55729">
    <property type="entry name" value="Acyl-CoA N-acyltransferases (Nat)"/>
    <property type="match status" value="1"/>
</dbReference>
<dbReference type="PROSITE" id="PS51186">
    <property type="entry name" value="GNAT"/>
    <property type="match status" value="1"/>
</dbReference>
<organism evidence="3 4">
    <name type="scientific">Sphingomonas faeni</name>
    <dbReference type="NCBI Taxonomy" id="185950"/>
    <lineage>
        <taxon>Bacteria</taxon>
        <taxon>Pseudomonadati</taxon>
        <taxon>Pseudomonadota</taxon>
        <taxon>Alphaproteobacteria</taxon>
        <taxon>Sphingomonadales</taxon>
        <taxon>Sphingomonadaceae</taxon>
        <taxon>Sphingomonas</taxon>
    </lineage>
</organism>
<feature type="region of interest" description="Disordered" evidence="1">
    <location>
        <begin position="148"/>
        <end position="181"/>
    </location>
</feature>
<reference evidence="3 4" key="1">
    <citation type="submission" date="2018-04" db="EMBL/GenBank/DDBJ databases">
        <title>Genomic Encyclopedia of Type Strains, Phase III (KMG-III): the genomes of soil and plant-associated and newly described type strains.</title>
        <authorList>
            <person name="Whitman W."/>
        </authorList>
    </citation>
    <scope>NUCLEOTIDE SEQUENCE [LARGE SCALE GENOMIC DNA]</scope>
    <source>
        <strain evidence="3 4">MA-olki</strain>
    </source>
</reference>
<dbReference type="GO" id="GO:0016747">
    <property type="term" value="F:acyltransferase activity, transferring groups other than amino-acyl groups"/>
    <property type="evidence" value="ECO:0007669"/>
    <property type="project" value="InterPro"/>
</dbReference>
<dbReference type="AlphaFoldDB" id="A0A2T5U637"/>
<evidence type="ECO:0000313" key="3">
    <source>
        <dbReference type="EMBL" id="PTW46973.1"/>
    </source>
</evidence>
<dbReference type="InterPro" id="IPR051531">
    <property type="entry name" value="N-acetyltransferase"/>
</dbReference>
<proteinExistence type="predicted"/>
<dbReference type="PANTHER" id="PTHR43792">
    <property type="entry name" value="GNAT FAMILY, PUTATIVE (AFU_ORTHOLOGUE AFUA_3G00765)-RELATED-RELATED"/>
    <property type="match status" value="1"/>
</dbReference>
<dbReference type="Pfam" id="PF13302">
    <property type="entry name" value="Acetyltransf_3"/>
    <property type="match status" value="1"/>
</dbReference>
<dbReference type="InterPro" id="IPR016181">
    <property type="entry name" value="Acyl_CoA_acyltransferase"/>
</dbReference>
<dbReference type="PANTHER" id="PTHR43792:SF1">
    <property type="entry name" value="N-ACETYLTRANSFERASE DOMAIN-CONTAINING PROTEIN"/>
    <property type="match status" value="1"/>
</dbReference>
<sequence length="181" mass="19762">MTAPVLLTERLLLRPLGPEDAEAWYAFHADPVTMRHLGGVQSRSVAWRGLCAMAGAWSIRGFSMFAVTLRDTGEWIGRVGPWQPEDWPGTEIGWGLASQFAGRGFAREAATATIDYAVDVLGWTDIIHTIAPDNAESIALAQRLGSTNRGPTTLPPPLKSLPVDDWGQSAADWRARRARRG</sequence>
<keyword evidence="3" id="KW-0808">Transferase</keyword>
<dbReference type="Gene3D" id="3.40.630.30">
    <property type="match status" value="1"/>
</dbReference>
<comment type="caution">
    <text evidence="3">The sequence shown here is derived from an EMBL/GenBank/DDBJ whole genome shotgun (WGS) entry which is preliminary data.</text>
</comment>
<dbReference type="Proteomes" id="UP000244013">
    <property type="component" value="Unassembled WGS sequence"/>
</dbReference>
<dbReference type="RefSeq" id="WP_107954248.1">
    <property type="nucleotide sequence ID" value="NZ_QAYE01000004.1"/>
</dbReference>
<dbReference type="OrthoDB" id="6293260at2"/>
<gene>
    <name evidence="3" type="ORF">C8J25_104313</name>
</gene>
<evidence type="ECO:0000313" key="4">
    <source>
        <dbReference type="Proteomes" id="UP000244013"/>
    </source>
</evidence>
<feature type="domain" description="N-acetyltransferase" evidence="2">
    <location>
        <begin position="11"/>
        <end position="164"/>
    </location>
</feature>
<name>A0A2T5U637_9SPHN</name>
<dbReference type="EMBL" id="QAYE01000004">
    <property type="protein sequence ID" value="PTW46973.1"/>
    <property type="molecule type" value="Genomic_DNA"/>
</dbReference>
<dbReference type="InterPro" id="IPR000182">
    <property type="entry name" value="GNAT_dom"/>
</dbReference>
<accession>A0A2T5U637</accession>
<evidence type="ECO:0000259" key="2">
    <source>
        <dbReference type="PROSITE" id="PS51186"/>
    </source>
</evidence>